<dbReference type="PROSITE" id="PS51707">
    <property type="entry name" value="CYTH"/>
    <property type="match status" value="1"/>
</dbReference>
<dbReference type="GO" id="GO:0016462">
    <property type="term" value="F:pyrophosphatase activity"/>
    <property type="evidence" value="ECO:0007669"/>
    <property type="project" value="UniProtKB-ARBA"/>
</dbReference>
<dbReference type="InterPro" id="IPR033469">
    <property type="entry name" value="CYTH-like_dom_sf"/>
</dbReference>
<dbReference type="Gene3D" id="2.40.320.10">
    <property type="entry name" value="Hypothetical Protein Pfu-838710-001"/>
    <property type="match status" value="1"/>
</dbReference>
<feature type="domain" description="CYTH" evidence="1">
    <location>
        <begin position="2"/>
        <end position="172"/>
    </location>
</feature>
<dbReference type="OrthoDB" id="6159137at2759"/>
<dbReference type="CDD" id="cd07890">
    <property type="entry name" value="CYTH-like_AC_IV-like"/>
    <property type="match status" value="1"/>
</dbReference>
<reference evidence="2" key="1">
    <citation type="journal article" date="2016" name="Mol. Ecol. Resour.">
        <title>Evaluation of the impact of RNA preservation methods of spiders for de novo transcriptome assembly.</title>
        <authorList>
            <person name="Kono N."/>
            <person name="Nakamura H."/>
            <person name="Ito Y."/>
            <person name="Tomita M."/>
            <person name="Arakawa K."/>
        </authorList>
    </citation>
    <scope>NUCLEOTIDE SEQUENCE</scope>
    <source>
        <tissue evidence="2">Whole body</tissue>
    </source>
</reference>
<dbReference type="KEGG" id="ptep:107439012"/>
<dbReference type="RefSeq" id="XP_015906952.1">
    <property type="nucleotide sequence ID" value="XM_016051466.2"/>
</dbReference>
<dbReference type="InterPro" id="IPR023577">
    <property type="entry name" value="CYTH_domain"/>
</dbReference>
<dbReference type="AlphaFoldDB" id="A0A2L2Y6J5"/>
<dbReference type="OMA" id="QDDTFFP"/>
<dbReference type="GeneID" id="107439012"/>
<name>A0A2L2Y6J5_PARTP</name>
<evidence type="ECO:0000313" key="2">
    <source>
        <dbReference type="EMBL" id="LAA03758.1"/>
    </source>
</evidence>
<organism evidence="2">
    <name type="scientific">Parasteatoda tepidariorum</name>
    <name type="common">Common house spider</name>
    <name type="synonym">Achaearanea tepidariorum</name>
    <dbReference type="NCBI Taxonomy" id="114398"/>
    <lineage>
        <taxon>Eukaryota</taxon>
        <taxon>Metazoa</taxon>
        <taxon>Ecdysozoa</taxon>
        <taxon>Arthropoda</taxon>
        <taxon>Chelicerata</taxon>
        <taxon>Arachnida</taxon>
        <taxon>Araneae</taxon>
        <taxon>Araneomorphae</taxon>
        <taxon>Entelegynae</taxon>
        <taxon>Araneoidea</taxon>
        <taxon>Theridiidae</taxon>
        <taxon>Parasteatoda</taxon>
    </lineage>
</organism>
<dbReference type="SMART" id="SM01118">
    <property type="entry name" value="CYTH"/>
    <property type="match status" value="1"/>
</dbReference>
<dbReference type="InterPro" id="IPR008173">
    <property type="entry name" value="Adenylyl_cyclase_CyaB"/>
</dbReference>
<proteinExistence type="evidence at transcript level"/>
<sequence>MSKNVEIKAKISDIKTFLQLASSIADGPAQILEQVDTYFKVDNGRLKLRRIQGEDAELIFYDRPDTEGPKLSNYSKQEFKNSEEVKGLLDVLTSSLGVLGEVRKTRHLLMSGQTRIHVDNVQNLGCFMELEVVLKENETLNYGKQIADELMAKLNVNQEDLISGSYLNLLTKPSN</sequence>
<dbReference type="Pfam" id="PF01928">
    <property type="entry name" value="CYTH"/>
    <property type="match status" value="1"/>
</dbReference>
<dbReference type="EMBL" id="IAAA01013418">
    <property type="protein sequence ID" value="LAA03758.1"/>
    <property type="molecule type" value="mRNA"/>
</dbReference>
<dbReference type="PANTHER" id="PTHR21028:SF2">
    <property type="entry name" value="CYTH DOMAIN-CONTAINING PROTEIN"/>
    <property type="match status" value="1"/>
</dbReference>
<dbReference type="PANTHER" id="PTHR21028">
    <property type="entry name" value="SI:CH211-156B7.4"/>
    <property type="match status" value="1"/>
</dbReference>
<protein>
    <recommendedName>
        <fullName evidence="1">CYTH domain-containing protein</fullName>
    </recommendedName>
</protein>
<accession>A0A2L2Y6J5</accession>
<dbReference type="SUPFAM" id="SSF55154">
    <property type="entry name" value="CYTH-like phosphatases"/>
    <property type="match status" value="1"/>
</dbReference>
<evidence type="ECO:0000259" key="1">
    <source>
        <dbReference type="PROSITE" id="PS51707"/>
    </source>
</evidence>